<evidence type="ECO:0000256" key="8">
    <source>
        <dbReference type="ARBA" id="ARBA00023242"/>
    </source>
</evidence>
<dbReference type="OrthoDB" id="103819at2759"/>
<evidence type="ECO:0000313" key="15">
    <source>
        <dbReference type="Proteomes" id="UP000297245"/>
    </source>
</evidence>
<dbReference type="GO" id="GO:0003713">
    <property type="term" value="F:transcription coactivator activity"/>
    <property type="evidence" value="ECO:0007669"/>
    <property type="project" value="TreeGrafter"/>
</dbReference>
<feature type="compositionally biased region" description="Low complexity" evidence="11">
    <location>
        <begin position="1819"/>
        <end position="1829"/>
    </location>
</feature>
<evidence type="ECO:0000256" key="10">
    <source>
        <dbReference type="RuleBase" id="RU364134"/>
    </source>
</evidence>
<feature type="region of interest" description="Disordered" evidence="11">
    <location>
        <begin position="1269"/>
        <end position="1294"/>
    </location>
</feature>
<evidence type="ECO:0000256" key="6">
    <source>
        <dbReference type="ARBA" id="ARBA00023159"/>
    </source>
</evidence>
<keyword evidence="7 10" id="KW-0804">Transcription</keyword>
<dbReference type="Proteomes" id="UP000297245">
    <property type="component" value="Unassembled WGS sequence"/>
</dbReference>
<evidence type="ECO:0000256" key="2">
    <source>
        <dbReference type="ARBA" id="ARBA00009354"/>
    </source>
</evidence>
<dbReference type="GO" id="GO:0045944">
    <property type="term" value="P:positive regulation of transcription by RNA polymerase II"/>
    <property type="evidence" value="ECO:0007669"/>
    <property type="project" value="TreeGrafter"/>
</dbReference>
<evidence type="ECO:0000256" key="4">
    <source>
        <dbReference type="ARBA" id="ARBA00022491"/>
    </source>
</evidence>
<protein>
    <recommendedName>
        <fullName evidence="3 10">Mediator of RNA polymerase II transcription subunit 13</fullName>
    </recommendedName>
    <alternativeName>
        <fullName evidence="9 10">Mediator complex subunit 13</fullName>
    </alternativeName>
</protein>
<comment type="similarity">
    <text evidence="2 10">Belongs to the Mediator complex subunit 13 family.</text>
</comment>
<evidence type="ECO:0000256" key="5">
    <source>
        <dbReference type="ARBA" id="ARBA00023015"/>
    </source>
</evidence>
<comment type="subunit">
    <text evidence="10">Component of the SRB8-11 complex, which itself associates with the Mediator complex.</text>
</comment>
<feature type="compositionally biased region" description="Polar residues" evidence="11">
    <location>
        <begin position="1801"/>
        <end position="1815"/>
    </location>
</feature>
<feature type="region of interest" description="Disordered" evidence="11">
    <location>
        <begin position="822"/>
        <end position="868"/>
    </location>
</feature>
<dbReference type="InterPro" id="IPR021643">
    <property type="entry name" value="Mediator_Med13_N"/>
</dbReference>
<feature type="domain" description="Mediator complex subunit Med13 C-terminal" evidence="12">
    <location>
        <begin position="1638"/>
        <end position="1994"/>
    </location>
</feature>
<feature type="compositionally biased region" description="Polar residues" evidence="11">
    <location>
        <begin position="466"/>
        <end position="489"/>
    </location>
</feature>
<evidence type="ECO:0000256" key="9">
    <source>
        <dbReference type="ARBA" id="ARBA00032008"/>
    </source>
</evidence>
<keyword evidence="5 10" id="KW-0805">Transcription regulation</keyword>
<comment type="function">
    <text evidence="10">Component of the SRB8-11 complex. The SRB8-11 complex is a regulatory module of the Mediator complex which is itself involved in regulation of basal and activated RNA polymerase II-dependent transcription. The SRB8-11 complex may be involved in the transcriptional repression of a subset of genes regulated by Mediator. It may inhibit the association of the Mediator complex with RNA polymerase II to form the holoenzyme complex.</text>
</comment>
<proteinExistence type="inferred from homology"/>
<evidence type="ECO:0000256" key="7">
    <source>
        <dbReference type="ARBA" id="ARBA00023163"/>
    </source>
</evidence>
<feature type="region of interest" description="Disordered" evidence="11">
    <location>
        <begin position="1080"/>
        <end position="1108"/>
    </location>
</feature>
<dbReference type="Pfam" id="PF11597">
    <property type="entry name" value="Med13_N"/>
    <property type="match status" value="1"/>
</dbReference>
<dbReference type="PANTHER" id="PTHR48249">
    <property type="entry name" value="MEDIATOR OF RNA POLYMERASE II TRANSCRIPTION SUBUNIT 13"/>
    <property type="match status" value="1"/>
</dbReference>
<dbReference type="PANTHER" id="PTHR48249:SF3">
    <property type="entry name" value="MEDIATOR OF RNA POLYMERASE II TRANSCRIPTION SUBUNIT 13"/>
    <property type="match status" value="1"/>
</dbReference>
<feature type="region of interest" description="Disordered" evidence="11">
    <location>
        <begin position="460"/>
        <end position="494"/>
    </location>
</feature>
<evidence type="ECO:0000256" key="3">
    <source>
        <dbReference type="ARBA" id="ARBA00019618"/>
    </source>
</evidence>
<evidence type="ECO:0000256" key="1">
    <source>
        <dbReference type="ARBA" id="ARBA00004123"/>
    </source>
</evidence>
<organism evidence="14 15">
    <name type="scientific">Dendrothele bispora (strain CBS 962.96)</name>
    <dbReference type="NCBI Taxonomy" id="1314807"/>
    <lineage>
        <taxon>Eukaryota</taxon>
        <taxon>Fungi</taxon>
        <taxon>Dikarya</taxon>
        <taxon>Basidiomycota</taxon>
        <taxon>Agaricomycotina</taxon>
        <taxon>Agaricomycetes</taxon>
        <taxon>Agaricomycetidae</taxon>
        <taxon>Agaricales</taxon>
        <taxon>Agaricales incertae sedis</taxon>
        <taxon>Dendrothele</taxon>
    </lineage>
</organism>
<evidence type="ECO:0000313" key="14">
    <source>
        <dbReference type="EMBL" id="THV05352.1"/>
    </source>
</evidence>
<reference evidence="14 15" key="1">
    <citation type="journal article" date="2019" name="Nat. Ecol. Evol.">
        <title>Megaphylogeny resolves global patterns of mushroom evolution.</title>
        <authorList>
            <person name="Varga T."/>
            <person name="Krizsan K."/>
            <person name="Foldi C."/>
            <person name="Dima B."/>
            <person name="Sanchez-Garcia M."/>
            <person name="Sanchez-Ramirez S."/>
            <person name="Szollosi G.J."/>
            <person name="Szarkandi J.G."/>
            <person name="Papp V."/>
            <person name="Albert L."/>
            <person name="Andreopoulos W."/>
            <person name="Angelini C."/>
            <person name="Antonin V."/>
            <person name="Barry K.W."/>
            <person name="Bougher N.L."/>
            <person name="Buchanan P."/>
            <person name="Buyck B."/>
            <person name="Bense V."/>
            <person name="Catcheside P."/>
            <person name="Chovatia M."/>
            <person name="Cooper J."/>
            <person name="Damon W."/>
            <person name="Desjardin D."/>
            <person name="Finy P."/>
            <person name="Geml J."/>
            <person name="Haridas S."/>
            <person name="Hughes K."/>
            <person name="Justo A."/>
            <person name="Karasinski D."/>
            <person name="Kautmanova I."/>
            <person name="Kiss B."/>
            <person name="Kocsube S."/>
            <person name="Kotiranta H."/>
            <person name="LaButti K.M."/>
            <person name="Lechner B.E."/>
            <person name="Liimatainen K."/>
            <person name="Lipzen A."/>
            <person name="Lukacs Z."/>
            <person name="Mihaltcheva S."/>
            <person name="Morgado L.N."/>
            <person name="Niskanen T."/>
            <person name="Noordeloos M.E."/>
            <person name="Ohm R.A."/>
            <person name="Ortiz-Santana B."/>
            <person name="Ovrebo C."/>
            <person name="Racz N."/>
            <person name="Riley R."/>
            <person name="Savchenko A."/>
            <person name="Shiryaev A."/>
            <person name="Soop K."/>
            <person name="Spirin V."/>
            <person name="Szebenyi C."/>
            <person name="Tomsovsky M."/>
            <person name="Tulloss R.E."/>
            <person name="Uehling J."/>
            <person name="Grigoriev I.V."/>
            <person name="Vagvolgyi C."/>
            <person name="Papp T."/>
            <person name="Martin F.M."/>
            <person name="Miettinen O."/>
            <person name="Hibbett D.S."/>
            <person name="Nagy L.G."/>
        </authorList>
    </citation>
    <scope>NUCLEOTIDE SEQUENCE [LARGE SCALE GENOMIC DNA]</scope>
    <source>
        <strain evidence="14 15">CBS 962.96</strain>
    </source>
</reference>
<dbReference type="GO" id="GO:0016592">
    <property type="term" value="C:mediator complex"/>
    <property type="evidence" value="ECO:0007669"/>
    <property type="project" value="InterPro"/>
</dbReference>
<feature type="compositionally biased region" description="Polar residues" evidence="11">
    <location>
        <begin position="839"/>
        <end position="849"/>
    </location>
</feature>
<feature type="region of interest" description="Disordered" evidence="11">
    <location>
        <begin position="1801"/>
        <end position="1829"/>
    </location>
</feature>
<dbReference type="EMBL" id="ML179049">
    <property type="protein sequence ID" value="THV05352.1"/>
    <property type="molecule type" value="Genomic_DNA"/>
</dbReference>
<dbReference type="Pfam" id="PF06333">
    <property type="entry name" value="Med13_C"/>
    <property type="match status" value="1"/>
</dbReference>
<feature type="compositionally biased region" description="Polar residues" evidence="11">
    <location>
        <begin position="1272"/>
        <end position="1284"/>
    </location>
</feature>
<evidence type="ECO:0000259" key="12">
    <source>
        <dbReference type="Pfam" id="PF06333"/>
    </source>
</evidence>
<feature type="region of interest" description="Disordered" evidence="11">
    <location>
        <begin position="523"/>
        <end position="566"/>
    </location>
</feature>
<dbReference type="InterPro" id="IPR009401">
    <property type="entry name" value="Med13_C"/>
</dbReference>
<keyword evidence="15" id="KW-1185">Reference proteome</keyword>
<feature type="compositionally biased region" description="Acidic residues" evidence="11">
    <location>
        <begin position="1195"/>
        <end position="1206"/>
    </location>
</feature>
<feature type="domain" description="Mediator complex subunit Med13 N-terminal" evidence="13">
    <location>
        <begin position="18"/>
        <end position="313"/>
    </location>
</feature>
<comment type="subcellular location">
    <subcellularLocation>
        <location evidence="1 10">Nucleus</location>
    </subcellularLocation>
</comment>
<dbReference type="InterPro" id="IPR051139">
    <property type="entry name" value="Mediator_complx_sub13"/>
</dbReference>
<feature type="compositionally biased region" description="Basic residues" evidence="11">
    <location>
        <begin position="1095"/>
        <end position="1108"/>
    </location>
</feature>
<keyword evidence="4 10" id="KW-0678">Repressor</keyword>
<feature type="region of interest" description="Disordered" evidence="11">
    <location>
        <begin position="1168"/>
        <end position="1246"/>
    </location>
</feature>
<evidence type="ECO:0000259" key="13">
    <source>
        <dbReference type="Pfam" id="PF11597"/>
    </source>
</evidence>
<feature type="compositionally biased region" description="Low complexity" evidence="11">
    <location>
        <begin position="822"/>
        <end position="838"/>
    </location>
</feature>
<keyword evidence="6 10" id="KW-0010">Activator</keyword>
<evidence type="ECO:0000256" key="11">
    <source>
        <dbReference type="SAM" id="MobiDB-lite"/>
    </source>
</evidence>
<feature type="compositionally biased region" description="Polar residues" evidence="11">
    <location>
        <begin position="926"/>
        <end position="937"/>
    </location>
</feature>
<accession>A0A4S8MR07</accession>
<feature type="compositionally biased region" description="Polar residues" evidence="11">
    <location>
        <begin position="542"/>
        <end position="560"/>
    </location>
</feature>
<keyword evidence="8 10" id="KW-0539">Nucleus</keyword>
<gene>
    <name evidence="14" type="ORF">K435DRAFT_849922</name>
</gene>
<name>A0A4S8MR07_DENBC</name>
<feature type="compositionally biased region" description="Basic and acidic residues" evidence="11">
    <location>
        <begin position="523"/>
        <end position="533"/>
    </location>
</feature>
<feature type="region of interest" description="Disordered" evidence="11">
    <location>
        <begin position="912"/>
        <end position="938"/>
    </location>
</feature>
<sequence>MSLRSTLLASEVPLDDLIHCSVYQPTEQSRRIIQSANADKPLRESWLHSTSEDDALFVFRIGQPREEESEQLELDVPPTETRTFSPKEAYESAELWLALAWAQFVSAVTSRVVDDIVLSGPSSSSSSSSSVAVYRMNTHGFVMGHRTVSNEWTVGWEYRAKSRPLVHTHLQLLLSTSLRPSLIIHPILTLTPFLLLPDTPSPPSQGDPLTLLPFGTPAYFLHTYTASTTAVTAQFRDAFRGLGIAIGDWEAGLNSNTQDRGIGKGKGRGEISYVIAYIPLQTRAHGHVDGTEPSDQHDERGLTIIYPSRLCVAFVSPQAAAEAGRTPLPPNKFPVLPAPLQPSPLVPPMLPPGPNSAGVTATGNNAVVANVSTPTAMATPFSPGTPPVSRPANPPGPLRVSTPVGTMTMGPQTATTPLSGRDLTNFGFEFTFSAPSTPFTTQTQHTLKAFRNLVLKRSLSGPTIPKASNSSTGTPHGQGQIHSTSQPSTPAAVGVATAGIGADSRTLHHVAGQVSDYVDAVAKERERERERMRQQQQQNQQATPNSSFSGLRAGLQSQPPTSVPLRSAPIASTQIQVVGTTPATSIPASAPFSMGILSTPTAVSASSSMPGIQIGGLTQQQLQNFYPSPPQCNQTPLNPSIPPRAEMEEKNEIKAKRVPPPLDLKTEESDITFKPPTVLPQSAGMKLNAEDVQEAPQDQEMTEFEQGKAKTEPEAATVETDNINEKDNDATIHPQTNASSNFAGLNDVGIFGGLPGMDMGMGIDMDDMMGMNGLGMMGMNDMGIGMNMDMNWGDMNMGSMNWSLDNTNNSTISSTTVNTMTTQTTLSTTTKTTPSASNPGSSGFTHSRNSSSSTPHPAPSHHSHPTHASHPIVQDFEADFTEDDFDFFDKPAGGINFGVNIVDNHAHLGALASSTSGEGPGPPSSANHHTLPTSSGFSAPVFHSMSNPFHVPSSPTHHSISYSTHMQAHGHPTPISAMPSPWPPGSISHPTPGAAGATPSVQGGIGFLSPGPTPMEEVNGSVEVDVDVHMDDAHELDTGTPANRGRFAPIVFGKTHLEADGKYKDRTGKFSAFTVRSRRMLPSPPWGSDDERDSVRRKNVKNRRNDRHVRIGFKNSKSLPGIRNTVKDNNSWQVEYNHATDPRFRVMKMLSDMRRRAEDPKFIPDVTRDVSQGLKKRSQALGKPPLSPTSIFSDSDLDGDDEDDKTDSDTSSSDNEEDGLDDATTAITDDQPLSRPATPPPSYLPLGPSLLQTGFKYEKLFPFSVPLRGGNDVSTGQSSGQTTAGPMGLTPMSAPTPVSPAAMEDDIENSKIFEAAAEMVAREVVENCVWAEAWGCSDLGRIRSDLERGSEVDTWNKTSRGAMATTRKLWVDLRGQKVWPADIKIVQDLLNGVRGVEGPLSLDRLFDQGPSLPTSLVKSIPGVLYPLEPPMITIGKGDVIIQLIPTALRFWEKLGLGPRGGKKDVTAFVLFEDDGEWRQQQVEIWLSNLAGLYRGKNLGHMLPGRSTFCQKEGLLPLRFDSSFHKTLANFVASLPAPQSSFVFFLVTPTYAMSLTSHLLQSVLSSIKQALKTYSEAQIVFQFIPESLISGSTDVSSPQDMGTAMLCCSIYNRILHPVDRIMSRRLSENGERVRNYFQEPAFTLARMPNENKVTYACRPNASLDVLDRHLLLHVGYRVSRCGKWLLAACVDQRGEAHDVGLWLTGDLVKEQNLSRKGKDLSDEQAVINKVWDFAIQFAEKVNVEWRIAFVKLGEMKRNELDTWSLHLHETLKTLRTVVHVSILCVQTSSPWIFPVENYKSATPHSSLTRTPTSPSVKPQAATLTRSVSASSSKTSRNQIFVDMSTTMYALYQKHPLPLSAHPTLEDLGLAYGVVATAPSKRESPSLPLIPLCSSMLIGSYSMPTTNHPTATAGTIRSGASSATTISFSPAAPTSLHIHLLHVIKSLQCSYPVSESSNRQLHRDITQSYYGLAVLSVERWHLNPGDSLLPFHLAAVDVMNDALSHGEECIGVADFA</sequence>